<evidence type="ECO:0000256" key="1">
    <source>
        <dbReference type="SAM" id="MobiDB-lite"/>
    </source>
</evidence>
<accession>A0A816HDV2</accession>
<organism evidence="3 4">
    <name type="scientific">Adineta ricciae</name>
    <name type="common">Rotifer</name>
    <dbReference type="NCBI Taxonomy" id="249248"/>
    <lineage>
        <taxon>Eukaryota</taxon>
        <taxon>Metazoa</taxon>
        <taxon>Spiralia</taxon>
        <taxon>Gnathifera</taxon>
        <taxon>Rotifera</taxon>
        <taxon>Eurotatoria</taxon>
        <taxon>Bdelloidea</taxon>
        <taxon>Adinetida</taxon>
        <taxon>Adinetidae</taxon>
        <taxon>Adineta</taxon>
    </lineage>
</organism>
<dbReference type="InterPro" id="IPR036034">
    <property type="entry name" value="PDZ_sf"/>
</dbReference>
<evidence type="ECO:0000313" key="4">
    <source>
        <dbReference type="Proteomes" id="UP000663828"/>
    </source>
</evidence>
<dbReference type="Gene3D" id="2.30.42.10">
    <property type="match status" value="1"/>
</dbReference>
<dbReference type="EMBL" id="CAJNOR010016536">
    <property type="protein sequence ID" value="CAF1685282.1"/>
    <property type="molecule type" value="Genomic_DNA"/>
</dbReference>
<feature type="region of interest" description="Disordered" evidence="1">
    <location>
        <begin position="67"/>
        <end position="87"/>
    </location>
</feature>
<dbReference type="InterPro" id="IPR051342">
    <property type="entry name" value="PDZ_scaffold"/>
</dbReference>
<reference evidence="3" key="1">
    <citation type="submission" date="2021-02" db="EMBL/GenBank/DDBJ databases">
        <authorList>
            <person name="Nowell W R."/>
        </authorList>
    </citation>
    <scope>NUCLEOTIDE SEQUENCE</scope>
</reference>
<name>A0A816HDV2_ADIRI</name>
<feature type="non-terminal residue" evidence="3">
    <location>
        <position position="1"/>
    </location>
</feature>
<dbReference type="AlphaFoldDB" id="A0A816HDV2"/>
<evidence type="ECO:0000313" key="3">
    <source>
        <dbReference type="EMBL" id="CAF1685282.1"/>
    </source>
</evidence>
<dbReference type="PROSITE" id="PS50106">
    <property type="entry name" value="PDZ"/>
    <property type="match status" value="1"/>
</dbReference>
<dbReference type="Proteomes" id="UP000663828">
    <property type="component" value="Unassembled WGS sequence"/>
</dbReference>
<dbReference type="InterPro" id="IPR001478">
    <property type="entry name" value="PDZ"/>
</dbReference>
<dbReference type="SUPFAM" id="SSF50156">
    <property type="entry name" value="PDZ domain-like"/>
    <property type="match status" value="1"/>
</dbReference>
<protein>
    <recommendedName>
        <fullName evidence="2">PDZ domain-containing protein</fullName>
    </recommendedName>
</protein>
<evidence type="ECO:0000259" key="2">
    <source>
        <dbReference type="PROSITE" id="PS50106"/>
    </source>
</evidence>
<feature type="non-terminal residue" evidence="3">
    <location>
        <position position="172"/>
    </location>
</feature>
<dbReference type="Pfam" id="PF00595">
    <property type="entry name" value="PDZ"/>
    <property type="match status" value="1"/>
</dbReference>
<dbReference type="PANTHER" id="PTHR19964">
    <property type="entry name" value="MULTIPLE PDZ DOMAIN PROTEIN"/>
    <property type="match status" value="1"/>
</dbReference>
<sequence length="172" mass="18894">DGRIRTGDHIFQINHVSVRGMSSEQVASILRQSSQQVRLVVARSVREPTSTETAMNTPPLMSQRASLTSETLNRTTNLSDSLSTRPSLGTISDNDGILNSSPNKVMLRTERLLENNYNFEKLLENLREQCQQEDGTELLDVTLEKGDDGLGITVAGYVSPDSTNNGKAFVVV</sequence>
<proteinExistence type="predicted"/>
<dbReference type="PANTHER" id="PTHR19964:SF92">
    <property type="entry name" value="PATJ HOMOLOG"/>
    <property type="match status" value="1"/>
</dbReference>
<feature type="domain" description="PDZ" evidence="2">
    <location>
        <begin position="1"/>
        <end position="45"/>
    </location>
</feature>
<comment type="caution">
    <text evidence="3">The sequence shown here is derived from an EMBL/GenBank/DDBJ whole genome shotgun (WGS) entry which is preliminary data.</text>
</comment>
<gene>
    <name evidence="3" type="ORF">XAT740_LOCUS61730</name>
</gene>
<keyword evidence="4" id="KW-1185">Reference proteome</keyword>